<dbReference type="STRING" id="563176.SAMN04488090_3939"/>
<dbReference type="EMBL" id="FNGS01000008">
    <property type="protein sequence ID" value="SDM66325.1"/>
    <property type="molecule type" value="Genomic_DNA"/>
</dbReference>
<evidence type="ECO:0000313" key="2">
    <source>
        <dbReference type="EMBL" id="SDM66325.1"/>
    </source>
</evidence>
<dbReference type="AlphaFoldDB" id="A0A1G9V3B8"/>
<protein>
    <submittedName>
        <fullName evidence="2">Uncharacterized protein</fullName>
    </submittedName>
</protein>
<dbReference type="Proteomes" id="UP000198901">
    <property type="component" value="Unassembled WGS sequence"/>
</dbReference>
<keyword evidence="3" id="KW-1185">Reference proteome</keyword>
<proteinExistence type="predicted"/>
<feature type="region of interest" description="Disordered" evidence="1">
    <location>
        <begin position="96"/>
        <end position="115"/>
    </location>
</feature>
<accession>A0A1G9V3B8</accession>
<sequence>MEEPIDKWLNERLEDLPETVPFDPEALWKSVQQAQKAPRKRRWTVPAAAALVILAGLVTASLFHDTPQANHVAATPPAKAAPAPEVPVAVTPQVPLLTHSPAPSRKPAIKTRPSVTEPVAIHPAEEKPADIPQAEVVPLPDVAVAVPAPASPAVVAQPTTKPGTAKASRPRFRISHINDLREEEETRAKVYKSESFVRMGISEVSPGPAPSLSTRNKQF</sequence>
<gene>
    <name evidence="2" type="ORF">SAMN04488090_3939</name>
</gene>
<reference evidence="2 3" key="1">
    <citation type="submission" date="2016-10" db="EMBL/GenBank/DDBJ databases">
        <authorList>
            <person name="de Groot N.N."/>
        </authorList>
    </citation>
    <scope>NUCLEOTIDE SEQUENCE [LARGE SCALE GENOMIC DNA]</scope>
    <source>
        <strain evidence="2 3">DSM 21668</strain>
    </source>
</reference>
<evidence type="ECO:0000256" key="1">
    <source>
        <dbReference type="SAM" id="MobiDB-lite"/>
    </source>
</evidence>
<organism evidence="2 3">
    <name type="scientific">Siphonobacter aquaeclarae</name>
    <dbReference type="NCBI Taxonomy" id="563176"/>
    <lineage>
        <taxon>Bacteria</taxon>
        <taxon>Pseudomonadati</taxon>
        <taxon>Bacteroidota</taxon>
        <taxon>Cytophagia</taxon>
        <taxon>Cytophagales</taxon>
        <taxon>Cytophagaceae</taxon>
        <taxon>Siphonobacter</taxon>
    </lineage>
</organism>
<dbReference type="RefSeq" id="WP_093207033.1">
    <property type="nucleotide sequence ID" value="NZ_FNGS01000008.1"/>
</dbReference>
<dbReference type="OrthoDB" id="947575at2"/>
<evidence type="ECO:0000313" key="3">
    <source>
        <dbReference type="Proteomes" id="UP000198901"/>
    </source>
</evidence>
<name>A0A1G9V3B8_9BACT</name>